<gene>
    <name evidence="2" type="ORF">29d5orf32</name>
</gene>
<accession>D4N6Z4</accession>
<feature type="compositionally biased region" description="Basic and acidic residues" evidence="1">
    <location>
        <begin position="1"/>
        <end position="21"/>
    </location>
</feature>
<evidence type="ECO:0000313" key="2">
    <source>
        <dbReference type="EMBL" id="ACY24480.1"/>
    </source>
</evidence>
<feature type="compositionally biased region" description="Basic and acidic residues" evidence="1">
    <location>
        <begin position="49"/>
        <end position="71"/>
    </location>
</feature>
<reference evidence="2" key="1">
    <citation type="journal article" date="2010" name="Environ. Microbiol.">
        <title>Homologues of nitrite reductases in ammonia-oxidizing archaea: diversity and genomic context.</title>
        <authorList>
            <person name="Bartossek R."/>
            <person name="Nicol G.W."/>
            <person name="Lanzen A."/>
            <person name="Klenk H.P."/>
            <person name="Schleper C."/>
        </authorList>
    </citation>
    <scope>NUCLEOTIDE SEQUENCE</scope>
</reference>
<sequence>MSDYETKKETEVEVEEAKSDVEEGVEDAGEAVEDASDKVQAGAKAVAKKIVDPDKDLGSEYEKEKIKEKMD</sequence>
<evidence type="ECO:0000256" key="1">
    <source>
        <dbReference type="SAM" id="MobiDB-lite"/>
    </source>
</evidence>
<proteinExistence type="predicted"/>
<protein>
    <submittedName>
        <fullName evidence="2">Uncharacterized protein</fullName>
    </submittedName>
</protein>
<feature type="compositionally biased region" description="Acidic residues" evidence="1">
    <location>
        <begin position="22"/>
        <end position="34"/>
    </location>
</feature>
<dbReference type="EMBL" id="GU059106">
    <property type="protein sequence ID" value="ACY24480.1"/>
    <property type="molecule type" value="Genomic_DNA"/>
</dbReference>
<dbReference type="AlphaFoldDB" id="D4N6Z4"/>
<name>D4N6Z4_9CREN</name>
<organism evidence="2">
    <name type="scientific">uncultured crenarchaeote 29d5</name>
    <dbReference type="NCBI Taxonomy" id="684057"/>
    <lineage>
        <taxon>Archaea</taxon>
        <taxon>Thermoproteota</taxon>
        <taxon>environmental samples</taxon>
    </lineage>
</organism>
<feature type="region of interest" description="Disordered" evidence="1">
    <location>
        <begin position="1"/>
        <end position="71"/>
    </location>
</feature>